<gene>
    <name evidence="2" type="ordered locus">Dde_1579</name>
</gene>
<protein>
    <submittedName>
        <fullName evidence="2">Uncharacterized protein</fullName>
    </submittedName>
</protein>
<feature type="transmembrane region" description="Helical" evidence="1">
    <location>
        <begin position="127"/>
        <end position="146"/>
    </location>
</feature>
<keyword evidence="1" id="KW-1133">Transmembrane helix</keyword>
<evidence type="ECO:0000313" key="2">
    <source>
        <dbReference type="EMBL" id="ABB38376.1"/>
    </source>
</evidence>
<keyword evidence="3" id="KW-1185">Reference proteome</keyword>
<dbReference type="Proteomes" id="UP000002710">
    <property type="component" value="Chromosome"/>
</dbReference>
<evidence type="ECO:0000313" key="3">
    <source>
        <dbReference type="Proteomes" id="UP000002710"/>
    </source>
</evidence>
<dbReference type="AlphaFoldDB" id="Q311M0"/>
<feature type="transmembrane region" description="Helical" evidence="1">
    <location>
        <begin position="225"/>
        <end position="246"/>
    </location>
</feature>
<sequence length="317" mass="33808">MTPLITDPLQPVFVIAGAAFCVCLMATICSPALTLFSQILASAQKKVFYDKFARQLATMATTLGVLCFTTMAAGILHTALEEPALFEGPLRLPLMAALGTLTLAFALQVIYSLTWNSLKKNKALHRLFGLFAGLSMFTAVFLSLGLKRTVLAAGLSIPSSAPALDTFLAVYSIPAQSVFWPLLAQALLAGTGAAGALGLCYLLLRREADNYGRDYYNFSTAYCARCALIPSLLQTIPAALLLWMSQPVLSPFALENPFVLLWAAGIAIPLLACAGWMIVAVSAAPLRHKPAMITAPVLLVAGYAVQMFAALRVYALI</sequence>
<keyword evidence="1" id="KW-0812">Transmembrane</keyword>
<feature type="transmembrane region" description="Helical" evidence="1">
    <location>
        <begin position="258"/>
        <end position="281"/>
    </location>
</feature>
<dbReference type="RefSeq" id="WP_011367535.1">
    <property type="nucleotide sequence ID" value="NC_007519.1"/>
</dbReference>
<keyword evidence="1" id="KW-0472">Membrane</keyword>
<dbReference type="HOGENOM" id="CLU_058788_0_0_7"/>
<organism evidence="2 3">
    <name type="scientific">Oleidesulfovibrio alaskensis (strain ATCC BAA-1058 / DSM 17464 / G20)</name>
    <name type="common">Desulfovibrio alaskensis</name>
    <dbReference type="NCBI Taxonomy" id="207559"/>
    <lineage>
        <taxon>Bacteria</taxon>
        <taxon>Pseudomonadati</taxon>
        <taxon>Thermodesulfobacteriota</taxon>
        <taxon>Desulfovibrionia</taxon>
        <taxon>Desulfovibrionales</taxon>
        <taxon>Desulfovibrionaceae</taxon>
        <taxon>Oleidesulfovibrio</taxon>
    </lineage>
</organism>
<evidence type="ECO:0000256" key="1">
    <source>
        <dbReference type="SAM" id="Phobius"/>
    </source>
</evidence>
<proteinExistence type="predicted"/>
<dbReference type="KEGG" id="dde:Dde_1579"/>
<dbReference type="eggNOG" id="ENOG50349RW">
    <property type="taxonomic scope" value="Bacteria"/>
</dbReference>
<dbReference type="EMBL" id="CP000112">
    <property type="protein sequence ID" value="ABB38376.1"/>
    <property type="molecule type" value="Genomic_DNA"/>
</dbReference>
<feature type="transmembrane region" description="Helical" evidence="1">
    <location>
        <begin position="293"/>
        <end position="315"/>
    </location>
</feature>
<feature type="transmembrane region" description="Helical" evidence="1">
    <location>
        <begin position="56"/>
        <end position="80"/>
    </location>
</feature>
<name>Q311M0_OLEA2</name>
<reference evidence="2 3" key="1">
    <citation type="journal article" date="2011" name="J. Bacteriol.">
        <title>Complete genome sequence and updated annotation of Desulfovibrio alaskensis G20.</title>
        <authorList>
            <person name="Hauser L.J."/>
            <person name="Land M.L."/>
            <person name="Brown S.D."/>
            <person name="Larimer F."/>
            <person name="Keller K.L."/>
            <person name="Rapp-Giles B.J."/>
            <person name="Price M.N."/>
            <person name="Lin M."/>
            <person name="Bruce D.C."/>
            <person name="Detter J.C."/>
            <person name="Tapia R."/>
            <person name="Han C.S."/>
            <person name="Goodwin L.A."/>
            <person name="Cheng J.F."/>
            <person name="Pitluck S."/>
            <person name="Copeland A."/>
            <person name="Lucas S."/>
            <person name="Nolan M."/>
            <person name="Lapidus A.L."/>
            <person name="Palumbo A.V."/>
            <person name="Wall J.D."/>
        </authorList>
    </citation>
    <scope>NUCLEOTIDE SEQUENCE [LARGE SCALE GENOMIC DNA]</scope>
    <source>
        <strain evidence="3">ATCC BAA 1058 / DSM 17464 / G20</strain>
    </source>
</reference>
<accession>Q311M0</accession>
<feature type="transmembrane region" description="Helical" evidence="1">
    <location>
        <begin position="178"/>
        <end position="204"/>
    </location>
</feature>
<dbReference type="STRING" id="207559.Dde_1579"/>
<feature type="transmembrane region" description="Helical" evidence="1">
    <location>
        <begin position="92"/>
        <end position="115"/>
    </location>
</feature>
<feature type="transmembrane region" description="Helical" evidence="1">
    <location>
        <begin position="12"/>
        <end position="36"/>
    </location>
</feature>